<dbReference type="InterPro" id="IPR038980">
    <property type="entry name" value="ATM_plant"/>
</dbReference>
<keyword evidence="2" id="KW-1185">Reference proteome</keyword>
<gene>
    <name evidence="1" type="ORF">PIB30_088841</name>
</gene>
<accession>A0ABU6RU62</accession>
<feature type="non-terminal residue" evidence="1">
    <location>
        <position position="100"/>
    </location>
</feature>
<dbReference type="Proteomes" id="UP001341840">
    <property type="component" value="Unassembled WGS sequence"/>
</dbReference>
<dbReference type="PANTHER" id="PTHR37079:SF4">
    <property type="entry name" value="SERINE_THREONINE-PROTEIN KINASE ATM"/>
    <property type="match status" value="1"/>
</dbReference>
<evidence type="ECO:0000313" key="1">
    <source>
        <dbReference type="EMBL" id="MED6127527.1"/>
    </source>
</evidence>
<dbReference type="PANTHER" id="PTHR37079">
    <property type="entry name" value="SERINE/THREONINE-PROTEIN KINASE ATM"/>
    <property type="match status" value="1"/>
</dbReference>
<proteinExistence type="predicted"/>
<sequence>MLGEQLQFLVSKLVACCTPNRKELSDSNTSQVLSLLRLLTVDSDPSMHEYVKELEPFPELKIFDDIRMFHEKLCHNYSIRTHLLKLVKRSCYLPPRILLS</sequence>
<organism evidence="1 2">
    <name type="scientific">Stylosanthes scabra</name>
    <dbReference type="NCBI Taxonomy" id="79078"/>
    <lineage>
        <taxon>Eukaryota</taxon>
        <taxon>Viridiplantae</taxon>
        <taxon>Streptophyta</taxon>
        <taxon>Embryophyta</taxon>
        <taxon>Tracheophyta</taxon>
        <taxon>Spermatophyta</taxon>
        <taxon>Magnoliopsida</taxon>
        <taxon>eudicotyledons</taxon>
        <taxon>Gunneridae</taxon>
        <taxon>Pentapetalae</taxon>
        <taxon>rosids</taxon>
        <taxon>fabids</taxon>
        <taxon>Fabales</taxon>
        <taxon>Fabaceae</taxon>
        <taxon>Papilionoideae</taxon>
        <taxon>50 kb inversion clade</taxon>
        <taxon>dalbergioids sensu lato</taxon>
        <taxon>Dalbergieae</taxon>
        <taxon>Pterocarpus clade</taxon>
        <taxon>Stylosanthes</taxon>
    </lineage>
</organism>
<comment type="caution">
    <text evidence="1">The sequence shown here is derived from an EMBL/GenBank/DDBJ whole genome shotgun (WGS) entry which is preliminary data.</text>
</comment>
<reference evidence="1 2" key="1">
    <citation type="journal article" date="2023" name="Plants (Basel)">
        <title>Bridging the Gap: Combining Genomics and Transcriptomics Approaches to Understand Stylosanthes scabra, an Orphan Legume from the Brazilian Caatinga.</title>
        <authorList>
            <person name="Ferreira-Neto J.R.C."/>
            <person name="da Silva M.D."/>
            <person name="Binneck E."/>
            <person name="de Melo N.F."/>
            <person name="da Silva R.H."/>
            <person name="de Melo A.L.T.M."/>
            <person name="Pandolfi V."/>
            <person name="Bustamante F.O."/>
            <person name="Brasileiro-Vidal A.C."/>
            <person name="Benko-Iseppon A.M."/>
        </authorList>
    </citation>
    <scope>NUCLEOTIDE SEQUENCE [LARGE SCALE GENOMIC DNA]</scope>
    <source>
        <tissue evidence="1">Leaves</tissue>
    </source>
</reference>
<protein>
    <submittedName>
        <fullName evidence="1">Uncharacterized protein</fullName>
    </submittedName>
</protein>
<name>A0ABU6RU62_9FABA</name>
<dbReference type="EMBL" id="JASCZI010031839">
    <property type="protein sequence ID" value="MED6127527.1"/>
    <property type="molecule type" value="Genomic_DNA"/>
</dbReference>
<evidence type="ECO:0000313" key="2">
    <source>
        <dbReference type="Proteomes" id="UP001341840"/>
    </source>
</evidence>